<proteinExistence type="predicted"/>
<dbReference type="AlphaFoldDB" id="A0A6A7AY36"/>
<name>A0A6A7AY36_9PLEO</name>
<dbReference type="Proteomes" id="UP000799423">
    <property type="component" value="Unassembled WGS sequence"/>
</dbReference>
<organism evidence="2 3">
    <name type="scientific">Plenodomus tracheiphilus IPT5</name>
    <dbReference type="NCBI Taxonomy" id="1408161"/>
    <lineage>
        <taxon>Eukaryota</taxon>
        <taxon>Fungi</taxon>
        <taxon>Dikarya</taxon>
        <taxon>Ascomycota</taxon>
        <taxon>Pezizomycotina</taxon>
        <taxon>Dothideomycetes</taxon>
        <taxon>Pleosporomycetidae</taxon>
        <taxon>Pleosporales</taxon>
        <taxon>Pleosporineae</taxon>
        <taxon>Leptosphaeriaceae</taxon>
        <taxon>Plenodomus</taxon>
    </lineage>
</organism>
<dbReference type="EMBL" id="MU006323">
    <property type="protein sequence ID" value="KAF2847734.1"/>
    <property type="molecule type" value="Genomic_DNA"/>
</dbReference>
<feature type="region of interest" description="Disordered" evidence="1">
    <location>
        <begin position="99"/>
        <end position="118"/>
    </location>
</feature>
<keyword evidence="3" id="KW-1185">Reference proteome</keyword>
<gene>
    <name evidence="2" type="ORF">T440DRAFT_186782</name>
</gene>
<reference evidence="2" key="1">
    <citation type="submission" date="2020-01" db="EMBL/GenBank/DDBJ databases">
        <authorList>
            <consortium name="DOE Joint Genome Institute"/>
            <person name="Haridas S."/>
            <person name="Albert R."/>
            <person name="Binder M."/>
            <person name="Bloem J."/>
            <person name="Labutti K."/>
            <person name="Salamov A."/>
            <person name="Andreopoulos B."/>
            <person name="Baker S.E."/>
            <person name="Barry K."/>
            <person name="Bills G."/>
            <person name="Bluhm B.H."/>
            <person name="Cannon C."/>
            <person name="Castanera R."/>
            <person name="Culley D.E."/>
            <person name="Daum C."/>
            <person name="Ezra D."/>
            <person name="Gonzalez J.B."/>
            <person name="Henrissat B."/>
            <person name="Kuo A."/>
            <person name="Liang C."/>
            <person name="Lipzen A."/>
            <person name="Lutzoni F."/>
            <person name="Magnuson J."/>
            <person name="Mondo S."/>
            <person name="Nolan M."/>
            <person name="Ohm R."/>
            <person name="Pangilinan J."/>
            <person name="Park H.-J."/>
            <person name="Ramirez L."/>
            <person name="Alfaro M."/>
            <person name="Sun H."/>
            <person name="Tritt A."/>
            <person name="Yoshinaga Y."/>
            <person name="Zwiers L.-H."/>
            <person name="Turgeon B.G."/>
            <person name="Goodwin S.B."/>
            <person name="Spatafora J.W."/>
            <person name="Crous P.W."/>
            <person name="Grigoriev I.V."/>
        </authorList>
    </citation>
    <scope>NUCLEOTIDE SEQUENCE</scope>
    <source>
        <strain evidence="2">IPT5</strain>
    </source>
</reference>
<protein>
    <submittedName>
        <fullName evidence="2">Uncharacterized protein</fullName>
    </submittedName>
</protein>
<evidence type="ECO:0000313" key="2">
    <source>
        <dbReference type="EMBL" id="KAF2847734.1"/>
    </source>
</evidence>
<sequence length="184" mass="21422">MASRHHRMLYHITDLSPQPSYTAHYLAIHHRKQCIEPHILLTLALLYRNHRIILFHHSTSSRIQSRTERIALFWRQMRKSYTLVPHSIRVVLDCSRRQASAQRRQKPTNVRLDLPTSPVTAHSSSARARLFISVLRAYTLAFRQSTRPAHTTQEYRAHVTKTKLSESIIQSAIQICDSALRKSL</sequence>
<evidence type="ECO:0000256" key="1">
    <source>
        <dbReference type="SAM" id="MobiDB-lite"/>
    </source>
</evidence>
<accession>A0A6A7AY36</accession>
<evidence type="ECO:0000313" key="3">
    <source>
        <dbReference type="Proteomes" id="UP000799423"/>
    </source>
</evidence>